<keyword evidence="2" id="KW-0963">Cytoplasm</keyword>
<evidence type="ECO:0000256" key="2">
    <source>
        <dbReference type="ARBA" id="ARBA00022490"/>
    </source>
</evidence>
<dbReference type="InterPro" id="IPR027391">
    <property type="entry name" value="Nol1_Nop2_Fmu_2"/>
</dbReference>
<dbReference type="InterPro" id="IPR031341">
    <property type="entry name" value="Methyltr_RsmF_N"/>
</dbReference>
<dbReference type="CDD" id="cd02440">
    <property type="entry name" value="AdoMet_MTases"/>
    <property type="match status" value="1"/>
</dbReference>
<dbReference type="Proteomes" id="UP000294746">
    <property type="component" value="Unassembled WGS sequence"/>
</dbReference>
<feature type="binding site" evidence="7">
    <location>
        <position position="164"/>
    </location>
    <ligand>
        <name>S-adenosyl-L-methionine</name>
        <dbReference type="ChEBI" id="CHEBI:59789"/>
    </ligand>
</feature>
<feature type="domain" description="SAM-dependent MTase RsmB/NOP-type" evidence="8">
    <location>
        <begin position="24"/>
        <end position="306"/>
    </location>
</feature>
<dbReference type="PANTHER" id="PTHR22807:SF30">
    <property type="entry name" value="28S RRNA (CYTOSINE(4447)-C(5))-METHYLTRANSFERASE-RELATED"/>
    <property type="match status" value="1"/>
</dbReference>
<gene>
    <name evidence="9" type="ORF">EDD57_12436</name>
</gene>
<keyword evidence="4 7" id="KW-0808">Transferase</keyword>
<evidence type="ECO:0000256" key="3">
    <source>
        <dbReference type="ARBA" id="ARBA00022603"/>
    </source>
</evidence>
<dbReference type="Gene3D" id="3.40.50.150">
    <property type="entry name" value="Vaccinia Virus protein VP39"/>
    <property type="match status" value="1"/>
</dbReference>
<feature type="active site" description="Nucleophile" evidence="7">
    <location>
        <position position="235"/>
    </location>
</feature>
<feature type="binding site" evidence="7">
    <location>
        <position position="182"/>
    </location>
    <ligand>
        <name>S-adenosyl-L-methionine</name>
        <dbReference type="ChEBI" id="CHEBI:59789"/>
    </ligand>
</feature>
<dbReference type="Gene3D" id="3.30.70.1170">
    <property type="entry name" value="Sun protein, domain 3"/>
    <property type="match status" value="1"/>
</dbReference>
<keyword evidence="6 7" id="KW-0694">RNA-binding</keyword>
<dbReference type="PROSITE" id="PS51686">
    <property type="entry name" value="SAM_MT_RSMB_NOP"/>
    <property type="match status" value="1"/>
</dbReference>
<dbReference type="InterPro" id="IPR023267">
    <property type="entry name" value="RCMT"/>
</dbReference>
<dbReference type="PRINTS" id="PR02008">
    <property type="entry name" value="RCMTFAMILY"/>
</dbReference>
<comment type="caution">
    <text evidence="9">The sequence shown here is derived from an EMBL/GenBank/DDBJ whole genome shotgun (WGS) entry which is preliminary data.</text>
</comment>
<evidence type="ECO:0000256" key="7">
    <source>
        <dbReference type="PROSITE-ProRule" id="PRU01023"/>
    </source>
</evidence>
<dbReference type="EMBL" id="SLXV01000024">
    <property type="protein sequence ID" value="TCP66457.1"/>
    <property type="molecule type" value="Genomic_DNA"/>
</dbReference>
<feature type="binding site" evidence="7">
    <location>
        <position position="137"/>
    </location>
    <ligand>
        <name>S-adenosyl-L-methionine</name>
        <dbReference type="ChEBI" id="CHEBI:59789"/>
    </ligand>
</feature>
<evidence type="ECO:0000259" key="8">
    <source>
        <dbReference type="PROSITE" id="PS51686"/>
    </source>
</evidence>
<dbReference type="RefSeq" id="WP_131849083.1">
    <property type="nucleotide sequence ID" value="NZ_SLXV01000024.1"/>
</dbReference>
<dbReference type="PROSITE" id="PS01153">
    <property type="entry name" value="NOL1_NOP2_SUN"/>
    <property type="match status" value="1"/>
</dbReference>
<evidence type="ECO:0000256" key="6">
    <source>
        <dbReference type="ARBA" id="ARBA00022884"/>
    </source>
</evidence>
<dbReference type="Pfam" id="PF01189">
    <property type="entry name" value="Methyltr_RsmB-F"/>
    <property type="match status" value="1"/>
</dbReference>
<dbReference type="InterPro" id="IPR031340">
    <property type="entry name" value="RsmF_methylt_CI"/>
</dbReference>
<sequence>MSPTIPSVFLEQMKERLQDEYDSFLATYEQAPERSFRVNRLRTTPGELVEELPFTTLENVPWCPEAYYYQHEVDRPGKHPFHAAGVYYIQDASAMSPAEALEAKPGETILDLCAAPGGKTTQIASHMQGEGILVANEIDGKRIKILVENLERCGVPNAVVLNEDPNHLTDRFPQFFDRILIDAPCSGEGMFRKDDESGERWSPRLVEKCAELQMEILRATAPMLKDGGRLVYSTCTFNPLENEEVVASFLAEFSEFELIPVPQASHYQPGRLDWMENPDPRLALAGRLWPHHLRGEGHFVAVLQKGDSETSRKTKIGKTASIPKDRKKLYDTFVQDHLLDSSWIEGEFTLYGEHLYRTPSGFPSLKGLKVERPGMHLGQIKKSHFQPSHAFALALQSDKVKRVRNLSWNGNDLLLYLQGETLPDQQSGWTLVTVDNYPLGWGKASGGLLKNHYPKWLRWEKYRTI</sequence>
<dbReference type="Pfam" id="PF17126">
    <property type="entry name" value="RsmF_methylt_CI"/>
    <property type="match status" value="1"/>
</dbReference>
<evidence type="ECO:0000313" key="10">
    <source>
        <dbReference type="Proteomes" id="UP000294746"/>
    </source>
</evidence>
<keyword evidence="5 7" id="KW-0949">S-adenosyl-L-methionine</keyword>
<evidence type="ECO:0000256" key="5">
    <source>
        <dbReference type="ARBA" id="ARBA00022691"/>
    </source>
</evidence>
<dbReference type="AlphaFoldDB" id="A0A4R2RUV1"/>
<dbReference type="GO" id="GO:0001510">
    <property type="term" value="P:RNA methylation"/>
    <property type="evidence" value="ECO:0007669"/>
    <property type="project" value="InterPro"/>
</dbReference>
<dbReference type="InterPro" id="IPR011023">
    <property type="entry name" value="Nop2p"/>
</dbReference>
<dbReference type="InterPro" id="IPR001678">
    <property type="entry name" value="MeTrfase_RsmB-F_NOP2_dom"/>
</dbReference>
<dbReference type="GO" id="GO:0008757">
    <property type="term" value="F:S-adenosylmethionine-dependent methyltransferase activity"/>
    <property type="evidence" value="ECO:0007669"/>
    <property type="project" value="InterPro"/>
</dbReference>
<comment type="similarity">
    <text evidence="1 7">Belongs to the class I-like SAM-binding methyltransferase superfamily. RsmB/NOP family.</text>
</comment>
<protein>
    <submittedName>
        <fullName evidence="9">16S rRNA (Cytosine(967)-C(5))-methyltransferase</fullName>
    </submittedName>
</protein>
<dbReference type="Pfam" id="PF13636">
    <property type="entry name" value="Methyltranf_PUA"/>
    <property type="match status" value="1"/>
</dbReference>
<evidence type="ECO:0000256" key="4">
    <source>
        <dbReference type="ARBA" id="ARBA00022679"/>
    </source>
</evidence>
<feature type="binding site" evidence="7">
    <location>
        <begin position="113"/>
        <end position="119"/>
    </location>
    <ligand>
        <name>S-adenosyl-L-methionine</name>
        <dbReference type="ChEBI" id="CHEBI:59789"/>
    </ligand>
</feature>
<dbReference type="NCBIfam" id="TIGR00446">
    <property type="entry name" value="nop2p"/>
    <property type="match status" value="1"/>
</dbReference>
<dbReference type="Gene3D" id="2.30.130.60">
    <property type="match status" value="1"/>
</dbReference>
<organism evidence="9 10">
    <name type="scientific">Baia soyae</name>
    <dbReference type="NCBI Taxonomy" id="1544746"/>
    <lineage>
        <taxon>Bacteria</taxon>
        <taxon>Bacillati</taxon>
        <taxon>Bacillota</taxon>
        <taxon>Bacilli</taxon>
        <taxon>Bacillales</taxon>
        <taxon>Thermoactinomycetaceae</taxon>
        <taxon>Baia</taxon>
    </lineage>
</organism>
<dbReference type="GO" id="GO:0003723">
    <property type="term" value="F:RNA binding"/>
    <property type="evidence" value="ECO:0007669"/>
    <property type="project" value="UniProtKB-UniRule"/>
</dbReference>
<keyword evidence="10" id="KW-1185">Reference proteome</keyword>
<dbReference type="GO" id="GO:0006396">
    <property type="term" value="P:RNA processing"/>
    <property type="evidence" value="ECO:0007669"/>
    <property type="project" value="InterPro"/>
</dbReference>
<dbReference type="OrthoDB" id="9810297at2"/>
<reference evidence="9 10" key="1">
    <citation type="submission" date="2019-03" db="EMBL/GenBank/DDBJ databases">
        <title>Genomic Encyclopedia of Type Strains, Phase IV (KMG-IV): sequencing the most valuable type-strain genomes for metagenomic binning, comparative biology and taxonomic classification.</title>
        <authorList>
            <person name="Goeker M."/>
        </authorList>
    </citation>
    <scope>NUCLEOTIDE SEQUENCE [LARGE SCALE GENOMIC DNA]</scope>
    <source>
        <strain evidence="9 10">DSM 46831</strain>
    </source>
</reference>
<proteinExistence type="inferred from homology"/>
<evidence type="ECO:0000256" key="1">
    <source>
        <dbReference type="ARBA" id="ARBA00007494"/>
    </source>
</evidence>
<dbReference type="Pfam" id="PF17125">
    <property type="entry name" value="Methyltr_RsmF_N"/>
    <property type="match status" value="1"/>
</dbReference>
<dbReference type="InterPro" id="IPR049560">
    <property type="entry name" value="MeTrfase_RsmB-F_NOP2_cat"/>
</dbReference>
<dbReference type="InterPro" id="IPR029063">
    <property type="entry name" value="SAM-dependent_MTases_sf"/>
</dbReference>
<dbReference type="SUPFAM" id="SSF53335">
    <property type="entry name" value="S-adenosyl-L-methionine-dependent methyltransferases"/>
    <property type="match status" value="1"/>
</dbReference>
<name>A0A4R2RUV1_9BACL</name>
<accession>A0A4R2RUV1</accession>
<dbReference type="PANTHER" id="PTHR22807">
    <property type="entry name" value="NOP2 YEAST -RELATED NOL1/NOP2/FMU SUN DOMAIN-CONTAINING"/>
    <property type="match status" value="1"/>
</dbReference>
<dbReference type="CDD" id="cd21147">
    <property type="entry name" value="RsmF_methylt_CTD1"/>
    <property type="match status" value="1"/>
</dbReference>
<keyword evidence="3 7" id="KW-0489">Methyltransferase</keyword>
<dbReference type="GO" id="GO:0008173">
    <property type="term" value="F:RNA methyltransferase activity"/>
    <property type="evidence" value="ECO:0007669"/>
    <property type="project" value="InterPro"/>
</dbReference>
<dbReference type="InterPro" id="IPR018314">
    <property type="entry name" value="RsmB/NOL1/NOP2-like_CS"/>
</dbReference>
<evidence type="ECO:0000313" key="9">
    <source>
        <dbReference type="EMBL" id="TCP66457.1"/>
    </source>
</evidence>